<dbReference type="InterPro" id="IPR037401">
    <property type="entry name" value="SnoaL-like"/>
</dbReference>
<name>A0A6P8BFB6_PYRGI</name>
<dbReference type="AlphaFoldDB" id="A0A6P8BFB6"/>
<proteinExistence type="predicted"/>
<evidence type="ECO:0000313" key="3">
    <source>
        <dbReference type="RefSeq" id="XP_030985938.1"/>
    </source>
</evidence>
<reference evidence="3" key="3">
    <citation type="submission" date="2025-08" db="UniProtKB">
        <authorList>
            <consortium name="RefSeq"/>
        </authorList>
    </citation>
    <scope>IDENTIFICATION</scope>
    <source>
        <strain evidence="3">NI907</strain>
    </source>
</reference>
<gene>
    <name evidence="3" type="ORF">PgNI_00798</name>
</gene>
<dbReference type="OrthoDB" id="4456362at2759"/>
<dbReference type="Pfam" id="PF13577">
    <property type="entry name" value="SnoaL_4"/>
    <property type="match status" value="1"/>
</dbReference>
<dbReference type="Gene3D" id="3.10.450.50">
    <property type="match status" value="1"/>
</dbReference>
<dbReference type="KEGG" id="pgri:PgNI_00798"/>
<protein>
    <recommendedName>
        <fullName evidence="1">SnoaL-like domain-containing protein</fullName>
    </recommendedName>
</protein>
<reference evidence="3" key="1">
    <citation type="journal article" date="2019" name="Mol. Biol. Evol.">
        <title>Blast fungal genomes show frequent chromosomal changes, gene gains and losses, and effector gene turnover.</title>
        <authorList>
            <person name="Gomez Luciano L.B."/>
            <person name="Jason Tsai I."/>
            <person name="Chuma I."/>
            <person name="Tosa Y."/>
            <person name="Chen Y.H."/>
            <person name="Li J.Y."/>
            <person name="Li M.Y."/>
            <person name="Jade Lu M.Y."/>
            <person name="Nakayashiki H."/>
            <person name="Li W.H."/>
        </authorList>
    </citation>
    <scope>NUCLEOTIDE SEQUENCE</scope>
    <source>
        <strain evidence="3">NI907</strain>
    </source>
</reference>
<reference evidence="3" key="2">
    <citation type="submission" date="2019-10" db="EMBL/GenBank/DDBJ databases">
        <authorList>
            <consortium name="NCBI Genome Project"/>
        </authorList>
    </citation>
    <scope>NUCLEOTIDE SEQUENCE</scope>
    <source>
        <strain evidence="3">NI907</strain>
    </source>
</reference>
<keyword evidence="2" id="KW-1185">Reference proteome</keyword>
<feature type="domain" description="SnoaL-like" evidence="1">
    <location>
        <begin position="12"/>
        <end position="150"/>
    </location>
</feature>
<dbReference type="SUPFAM" id="SSF54427">
    <property type="entry name" value="NTF2-like"/>
    <property type="match status" value="1"/>
</dbReference>
<sequence>MTPAPNTTVPIEVMEAIRGKKQLYCLAADTKNWAEFERVALPEATMVYKHADGKIITHVLEDGENSQQFKFDTRDEMVAFFKKTLGPMQSVHIVDSGSFERISDDEVKAVFVIMAFAGLSTELKDGHTTAGGQYHEVYKKVDGEWFLKSLEFIMLYQRY</sequence>
<organism evidence="2 3">
    <name type="scientific">Pyricularia grisea</name>
    <name type="common">Crabgrass-specific blast fungus</name>
    <name type="synonym">Magnaporthe grisea</name>
    <dbReference type="NCBI Taxonomy" id="148305"/>
    <lineage>
        <taxon>Eukaryota</taxon>
        <taxon>Fungi</taxon>
        <taxon>Dikarya</taxon>
        <taxon>Ascomycota</taxon>
        <taxon>Pezizomycotina</taxon>
        <taxon>Sordariomycetes</taxon>
        <taxon>Sordariomycetidae</taxon>
        <taxon>Magnaporthales</taxon>
        <taxon>Pyriculariaceae</taxon>
        <taxon>Pyricularia</taxon>
    </lineage>
</organism>
<evidence type="ECO:0000313" key="2">
    <source>
        <dbReference type="Proteomes" id="UP000515153"/>
    </source>
</evidence>
<dbReference type="GeneID" id="41955789"/>
<evidence type="ECO:0000259" key="1">
    <source>
        <dbReference type="Pfam" id="PF13577"/>
    </source>
</evidence>
<dbReference type="InterPro" id="IPR032710">
    <property type="entry name" value="NTF2-like_dom_sf"/>
</dbReference>
<dbReference type="RefSeq" id="XP_030985938.1">
    <property type="nucleotide sequence ID" value="XM_031120875.1"/>
</dbReference>
<dbReference type="Proteomes" id="UP000515153">
    <property type="component" value="Unplaced"/>
</dbReference>
<accession>A0A6P8BFB6</accession>